<keyword evidence="3" id="KW-1185">Reference proteome</keyword>
<dbReference type="EMBL" id="JAJFAZ020000008">
    <property type="protein sequence ID" value="KAI5313262.1"/>
    <property type="molecule type" value="Genomic_DNA"/>
</dbReference>
<organism evidence="2 3">
    <name type="scientific">Prunus dulcis</name>
    <name type="common">Almond</name>
    <name type="synonym">Amygdalus dulcis</name>
    <dbReference type="NCBI Taxonomy" id="3755"/>
    <lineage>
        <taxon>Eukaryota</taxon>
        <taxon>Viridiplantae</taxon>
        <taxon>Streptophyta</taxon>
        <taxon>Embryophyta</taxon>
        <taxon>Tracheophyta</taxon>
        <taxon>Spermatophyta</taxon>
        <taxon>Magnoliopsida</taxon>
        <taxon>eudicotyledons</taxon>
        <taxon>Gunneridae</taxon>
        <taxon>Pentapetalae</taxon>
        <taxon>rosids</taxon>
        <taxon>fabids</taxon>
        <taxon>Rosales</taxon>
        <taxon>Rosaceae</taxon>
        <taxon>Amygdaloideae</taxon>
        <taxon>Amygdaleae</taxon>
        <taxon>Prunus</taxon>
    </lineage>
</organism>
<feature type="compositionally biased region" description="Polar residues" evidence="1">
    <location>
        <begin position="57"/>
        <end position="66"/>
    </location>
</feature>
<dbReference type="Proteomes" id="UP001054821">
    <property type="component" value="Chromosome 8"/>
</dbReference>
<protein>
    <submittedName>
        <fullName evidence="2">Uncharacterized protein</fullName>
    </submittedName>
</protein>
<evidence type="ECO:0000313" key="3">
    <source>
        <dbReference type="Proteomes" id="UP001054821"/>
    </source>
</evidence>
<feature type="region of interest" description="Disordered" evidence="1">
    <location>
        <begin position="37"/>
        <end position="66"/>
    </location>
</feature>
<feature type="compositionally biased region" description="Basic and acidic residues" evidence="1">
    <location>
        <begin position="37"/>
        <end position="55"/>
    </location>
</feature>
<evidence type="ECO:0000256" key="1">
    <source>
        <dbReference type="SAM" id="MobiDB-lite"/>
    </source>
</evidence>
<evidence type="ECO:0000313" key="2">
    <source>
        <dbReference type="EMBL" id="KAI5313262.1"/>
    </source>
</evidence>
<name>A0AAD4UWV5_PRUDU</name>
<comment type="caution">
    <text evidence="2">The sequence shown here is derived from an EMBL/GenBank/DDBJ whole genome shotgun (WGS) entry which is preliminary data.</text>
</comment>
<dbReference type="Gene3D" id="3.30.200.20">
    <property type="entry name" value="Phosphorylase Kinase, domain 1"/>
    <property type="match status" value="1"/>
</dbReference>
<reference evidence="2 3" key="1">
    <citation type="journal article" date="2022" name="G3 (Bethesda)">
        <title>Whole-genome sequence and methylome profiling of the almond [Prunus dulcis (Mill.) D.A. Webb] cultivar 'Nonpareil'.</title>
        <authorList>
            <person name="D'Amico-Willman K.M."/>
            <person name="Ouma W.Z."/>
            <person name="Meulia T."/>
            <person name="Sideli G.M."/>
            <person name="Gradziel T.M."/>
            <person name="Fresnedo-Ramirez J."/>
        </authorList>
    </citation>
    <scope>NUCLEOTIDE SEQUENCE [LARGE SCALE GENOMIC DNA]</scope>
    <source>
        <strain evidence="2">Clone GOH B32 T37-40</strain>
    </source>
</reference>
<accession>A0AAD4UWV5</accession>
<sequence>MKQISLAPSTELALIAISVKPFSHWVADFGYYQKDRAGQRNREDKFDRSMVEKISLETPQSRTSMQMMRLPTLGLQPHRVFTLEEIDDATNNFDAANLMGEGSQGLFYKG</sequence>
<gene>
    <name evidence="2" type="ORF">L3X38_042436</name>
</gene>
<proteinExistence type="predicted"/>
<dbReference type="AlphaFoldDB" id="A0AAD4UWV5"/>